<dbReference type="Pfam" id="PF13505">
    <property type="entry name" value="OMP_b-brl"/>
    <property type="match status" value="1"/>
</dbReference>
<dbReference type="PANTHER" id="PTHR30329:SF21">
    <property type="entry name" value="LIPOPROTEIN YIAD-RELATED"/>
    <property type="match status" value="1"/>
</dbReference>
<comment type="subcellular location">
    <subcellularLocation>
        <location evidence="1">Cell outer membrane</location>
        <topology evidence="1">Multi-pass membrane protein</topology>
    </subcellularLocation>
</comment>
<feature type="region of interest" description="Disordered" evidence="11">
    <location>
        <begin position="386"/>
        <end position="407"/>
    </location>
</feature>
<dbReference type="CDD" id="cd07185">
    <property type="entry name" value="OmpA_C-like"/>
    <property type="match status" value="1"/>
</dbReference>
<proteinExistence type="predicted"/>
<keyword evidence="9" id="KW-0998">Cell outer membrane</keyword>
<keyword evidence="3" id="KW-1134">Transmembrane beta strand</keyword>
<dbReference type="OrthoDB" id="189250at2"/>
<feature type="region of interest" description="Disordered" evidence="11">
    <location>
        <begin position="254"/>
        <end position="288"/>
    </location>
</feature>
<sequence>MNMRLLVGVAAVALCAASGASAQSALSGWYVAGDAGYHEPQDVKATSSKGYQWNFNADKDWAAFGRLGYRFSPNWRVEAEYGYRPSDLQGVRGAGLSGAQPIGLCTAGVGRTSASPGCGEPNGELKASTLMANLIFDMGGDSRLSPFIGVGAGTAWVHNKVYGQLSGVPAGAAIYQNTGFDDVDQAFAMQGLLGVAWNFADNWSMDLTGRYLRSSKLDWGSVTQNAGPAGGSITDVGTFSGRYKDTSVTLGLRYTFGAPPPPPLPPAPTPTPTPQPPPLEPTPTPPPIPPPVQAFEPREFVVYFPFDQYVLTPEAQAVVQQAADYAKGGNATRVVVTGHTDTSGSDAYNRKLSERRGRAVADGLVGMGLNAATVAVDWKGEKAPAVETGDGVKEPLNRRSSVSINFQ</sequence>
<dbReference type="InterPro" id="IPR006664">
    <property type="entry name" value="OMP_bac"/>
</dbReference>
<keyword evidence="14" id="KW-0449">Lipoprotein</keyword>
<dbReference type="KEGG" id="ccs:CCNA_00784"/>
<dbReference type="RefSeq" id="YP_002516157.1">
    <property type="nucleotide sequence ID" value="NC_011916.1"/>
</dbReference>
<keyword evidence="8 10" id="KW-0472">Membrane</keyword>
<evidence type="ECO:0000256" key="2">
    <source>
        <dbReference type="ARBA" id="ARBA00022448"/>
    </source>
</evidence>
<dbReference type="Gene3D" id="3.30.1330.60">
    <property type="entry name" value="OmpA-like domain"/>
    <property type="match status" value="1"/>
</dbReference>
<dbReference type="PATRIC" id="fig|565050.3.peg.774"/>
<evidence type="ECO:0000256" key="10">
    <source>
        <dbReference type="PROSITE-ProRule" id="PRU00473"/>
    </source>
</evidence>
<evidence type="ECO:0000313" key="15">
    <source>
        <dbReference type="Proteomes" id="UP000001364"/>
    </source>
</evidence>
<dbReference type="Pfam" id="PF00691">
    <property type="entry name" value="OmpA"/>
    <property type="match status" value="1"/>
</dbReference>
<evidence type="ECO:0000256" key="8">
    <source>
        <dbReference type="ARBA" id="ARBA00023136"/>
    </source>
</evidence>
<dbReference type="InterPro" id="IPR011250">
    <property type="entry name" value="OMP/PagP_B-barrel"/>
</dbReference>
<evidence type="ECO:0000256" key="11">
    <source>
        <dbReference type="SAM" id="MobiDB-lite"/>
    </source>
</evidence>
<keyword evidence="5 12" id="KW-0732">Signal</keyword>
<feature type="compositionally biased region" description="Basic and acidic residues" evidence="11">
    <location>
        <begin position="386"/>
        <end position="397"/>
    </location>
</feature>
<dbReference type="InterPro" id="IPR036737">
    <property type="entry name" value="OmpA-like_sf"/>
</dbReference>
<evidence type="ECO:0000256" key="7">
    <source>
        <dbReference type="ARBA" id="ARBA00023114"/>
    </source>
</evidence>
<dbReference type="PANTHER" id="PTHR30329">
    <property type="entry name" value="STATOR ELEMENT OF FLAGELLAR MOTOR COMPLEX"/>
    <property type="match status" value="1"/>
</dbReference>
<evidence type="ECO:0000256" key="4">
    <source>
        <dbReference type="ARBA" id="ARBA00022692"/>
    </source>
</evidence>
<dbReference type="GeneID" id="7332875"/>
<gene>
    <name evidence="14" type="ordered locus">CCNA_00784</name>
</gene>
<name>A0A0H3C7T2_CAUVN</name>
<dbReference type="PROSITE" id="PS51123">
    <property type="entry name" value="OMPA_2"/>
    <property type="match status" value="1"/>
</dbReference>
<reference evidence="14 15" key="1">
    <citation type="journal article" date="2010" name="J. Bacteriol.">
        <title>The genetic basis of laboratory adaptation in Caulobacter crescentus.</title>
        <authorList>
            <person name="Marks M.E."/>
            <person name="Castro-Rojas C.M."/>
            <person name="Teiling C."/>
            <person name="Du L."/>
            <person name="Kapatral V."/>
            <person name="Walunas T.L."/>
            <person name="Crosson S."/>
        </authorList>
    </citation>
    <scope>NUCLEOTIDE SEQUENCE [LARGE SCALE GENOMIC DNA]</scope>
    <source>
        <strain evidence="15">NA1000 / CB15N</strain>
    </source>
</reference>
<feature type="signal peptide" evidence="12">
    <location>
        <begin position="1"/>
        <end position="22"/>
    </location>
</feature>
<keyword evidence="2" id="KW-0813">Transport</keyword>
<dbReference type="InterPro" id="IPR027385">
    <property type="entry name" value="Beta-barrel_OMP"/>
</dbReference>
<dbReference type="GO" id="GO:0009279">
    <property type="term" value="C:cell outer membrane"/>
    <property type="evidence" value="ECO:0007669"/>
    <property type="project" value="UniProtKB-SubCell"/>
</dbReference>
<dbReference type="SUPFAM" id="SSF103088">
    <property type="entry name" value="OmpA-like"/>
    <property type="match status" value="1"/>
</dbReference>
<dbReference type="GO" id="GO:0046930">
    <property type="term" value="C:pore complex"/>
    <property type="evidence" value="ECO:0007669"/>
    <property type="project" value="UniProtKB-KW"/>
</dbReference>
<dbReference type="AlphaFoldDB" id="A0A0H3C7T2"/>
<dbReference type="HOGENOM" id="CLU_057473_4_0_5"/>
<accession>A0A0H3C7T2</accession>
<keyword evidence="4" id="KW-0812">Transmembrane</keyword>
<evidence type="ECO:0000256" key="6">
    <source>
        <dbReference type="ARBA" id="ARBA00023065"/>
    </source>
</evidence>
<feature type="compositionally biased region" description="Polar residues" evidence="11">
    <location>
        <begin position="398"/>
        <end position="407"/>
    </location>
</feature>
<dbReference type="SMR" id="A0A0H3C7T2"/>
<dbReference type="EMBL" id="CP001340">
    <property type="protein sequence ID" value="ACL94249.1"/>
    <property type="molecule type" value="Genomic_DNA"/>
</dbReference>
<dbReference type="PRINTS" id="PR01021">
    <property type="entry name" value="OMPADOMAIN"/>
</dbReference>
<dbReference type="InterPro" id="IPR006665">
    <property type="entry name" value="OmpA-like"/>
</dbReference>
<evidence type="ECO:0000259" key="13">
    <source>
        <dbReference type="PROSITE" id="PS51123"/>
    </source>
</evidence>
<organism evidence="14 15">
    <name type="scientific">Caulobacter vibrioides (strain NA1000 / CB15N)</name>
    <name type="common">Caulobacter crescentus</name>
    <dbReference type="NCBI Taxonomy" id="565050"/>
    <lineage>
        <taxon>Bacteria</taxon>
        <taxon>Pseudomonadati</taxon>
        <taxon>Pseudomonadota</taxon>
        <taxon>Alphaproteobacteria</taxon>
        <taxon>Caulobacterales</taxon>
        <taxon>Caulobacteraceae</taxon>
        <taxon>Caulobacter</taxon>
    </lineage>
</organism>
<evidence type="ECO:0000313" key="14">
    <source>
        <dbReference type="EMBL" id="ACL94249.1"/>
    </source>
</evidence>
<evidence type="ECO:0000256" key="3">
    <source>
        <dbReference type="ARBA" id="ARBA00022452"/>
    </source>
</evidence>
<keyword evidence="6" id="KW-0406">Ion transport</keyword>
<dbReference type="GO" id="GO:0006811">
    <property type="term" value="P:monoatomic ion transport"/>
    <property type="evidence" value="ECO:0007669"/>
    <property type="project" value="UniProtKB-KW"/>
</dbReference>
<protein>
    <submittedName>
        <fullName evidence="14">Peptidoglycan-associated outer membrane lipoprotein</fullName>
    </submittedName>
</protein>
<keyword evidence="15" id="KW-1185">Reference proteome</keyword>
<dbReference type="Gene3D" id="2.40.160.20">
    <property type="match status" value="1"/>
</dbReference>
<dbReference type="Proteomes" id="UP000001364">
    <property type="component" value="Chromosome"/>
</dbReference>
<keyword evidence="7" id="KW-0626">Porin</keyword>
<feature type="compositionally biased region" description="Pro residues" evidence="11">
    <location>
        <begin position="258"/>
        <end position="288"/>
    </location>
</feature>
<evidence type="ECO:0000256" key="12">
    <source>
        <dbReference type="SAM" id="SignalP"/>
    </source>
</evidence>
<feature type="domain" description="OmpA-like" evidence="13">
    <location>
        <begin position="291"/>
        <end position="407"/>
    </location>
</feature>
<evidence type="ECO:0000256" key="9">
    <source>
        <dbReference type="ARBA" id="ARBA00023237"/>
    </source>
</evidence>
<dbReference type="GO" id="GO:0015288">
    <property type="term" value="F:porin activity"/>
    <property type="evidence" value="ECO:0007669"/>
    <property type="project" value="UniProtKB-KW"/>
</dbReference>
<feature type="chain" id="PRO_5002606004" evidence="12">
    <location>
        <begin position="23"/>
        <end position="407"/>
    </location>
</feature>
<evidence type="ECO:0000256" key="1">
    <source>
        <dbReference type="ARBA" id="ARBA00004571"/>
    </source>
</evidence>
<dbReference type="RefSeq" id="WP_010918633.1">
    <property type="nucleotide sequence ID" value="NC_011916.1"/>
</dbReference>
<dbReference type="SUPFAM" id="SSF56925">
    <property type="entry name" value="OMPA-like"/>
    <property type="match status" value="1"/>
</dbReference>
<evidence type="ECO:0000256" key="5">
    <source>
        <dbReference type="ARBA" id="ARBA00022729"/>
    </source>
</evidence>
<dbReference type="InterPro" id="IPR050330">
    <property type="entry name" value="Bact_OuterMem_StrucFunc"/>
</dbReference>
<dbReference type="PhylomeDB" id="A0A0H3C7T2"/>